<dbReference type="EMBL" id="JBBBZM010000203">
    <property type="protein sequence ID" value="KAL0631869.1"/>
    <property type="molecule type" value="Genomic_DNA"/>
</dbReference>
<dbReference type="PANTHER" id="PTHR10039">
    <property type="entry name" value="AMELOGENIN"/>
    <property type="match status" value="1"/>
</dbReference>
<dbReference type="PROSITE" id="PS50297">
    <property type="entry name" value="ANK_REP_REGION"/>
    <property type="match status" value="2"/>
</dbReference>
<feature type="repeat" description="ANK" evidence="2">
    <location>
        <begin position="675"/>
        <end position="707"/>
    </location>
</feature>
<evidence type="ECO:0000313" key="5">
    <source>
        <dbReference type="EMBL" id="KAL0631869.1"/>
    </source>
</evidence>
<dbReference type="Pfam" id="PF12796">
    <property type="entry name" value="Ank_2"/>
    <property type="match status" value="1"/>
</dbReference>
<evidence type="ECO:0000259" key="4">
    <source>
        <dbReference type="Pfam" id="PF24883"/>
    </source>
</evidence>
<name>A0ABR3G7F1_9PEZI</name>
<keyword evidence="2" id="KW-0040">ANK repeat</keyword>
<keyword evidence="1" id="KW-0677">Repeat</keyword>
<dbReference type="PROSITE" id="PS50088">
    <property type="entry name" value="ANK_REPEAT"/>
    <property type="match status" value="3"/>
</dbReference>
<dbReference type="Proteomes" id="UP001447188">
    <property type="component" value="Unassembled WGS sequence"/>
</dbReference>
<dbReference type="InterPro" id="IPR054471">
    <property type="entry name" value="GPIID_WHD"/>
</dbReference>
<dbReference type="InterPro" id="IPR027417">
    <property type="entry name" value="P-loop_NTPase"/>
</dbReference>
<feature type="repeat" description="ANK" evidence="2">
    <location>
        <begin position="642"/>
        <end position="674"/>
    </location>
</feature>
<dbReference type="SUPFAM" id="SSF52540">
    <property type="entry name" value="P-loop containing nucleoside triphosphate hydrolases"/>
    <property type="match status" value="1"/>
</dbReference>
<dbReference type="Gene3D" id="3.40.50.300">
    <property type="entry name" value="P-loop containing nucleotide triphosphate hydrolases"/>
    <property type="match status" value="1"/>
</dbReference>
<dbReference type="PANTHER" id="PTHR10039:SF16">
    <property type="entry name" value="GPI INOSITOL-DEACYLASE"/>
    <property type="match status" value="1"/>
</dbReference>
<organism evidence="5 6">
    <name type="scientific">Discina gigas</name>
    <dbReference type="NCBI Taxonomy" id="1032678"/>
    <lineage>
        <taxon>Eukaryota</taxon>
        <taxon>Fungi</taxon>
        <taxon>Dikarya</taxon>
        <taxon>Ascomycota</taxon>
        <taxon>Pezizomycotina</taxon>
        <taxon>Pezizomycetes</taxon>
        <taxon>Pezizales</taxon>
        <taxon>Discinaceae</taxon>
        <taxon>Discina</taxon>
    </lineage>
</organism>
<feature type="repeat" description="ANK" evidence="2">
    <location>
        <begin position="708"/>
        <end position="740"/>
    </location>
</feature>
<protein>
    <recommendedName>
        <fullName evidence="7">NACHT domain-containing protein</fullName>
    </recommendedName>
</protein>
<sequence>MSATVQILEKQLIHLYANILRYLAKSKLYYSHKIVSRKVFGNSDPGLGSLLEKIEDEEGIVHRAAEVASMEFNRNVHEAQSQDYKKLEKLLSSLERPINRMYTKISDLHKNSERSAILEWISDATYMGHHKRAKQGRLGHSGRWLLERKEYQNWIKESSTSLFWLLGIPGAGKTKLTSLVIDTLIGVKNAGSREALAIFYCDRNEPKQRDPGQILRSIVRQLSCPEPGSKLLQPIVDKYYETKKGGFATEPLDPDECRDLIIQLLPSYPQSNIVIDALDECDKKTRSKLLSVLAATMASKPNRVKIFISSREDDDLVLRLNKVPTIRISSKDNSEDIARFVQSEIDTRIAHRELLRGNVPNDLRDYIIETLIKGADGMFMWVDLQIKNLCDNDRFHLPADIRAELGKLPKGLKETYSKIFHEISAYPDRSRLITMRALKWVMCAQRPLSPAELIMAISVNLDTNLPQPLPLDKETILRFCNNLVIWDRELDVVRFAHRSVQEFLEETSFKITEAHALAAEACLRVLCLPNQLAQHERGSWTKIDGQAESYCDEQWGHHIRICGQQPENSVITSLQRQFFHSSGRPSKAYIEWTTRKELYYRAYGHPNYDTHHTPLFTAAHYGLTESVRYLITTDISNPHPPSLQTALFIAASAGRELVVNLLLSNRADPNHSNKSGETALLLASSGGHEPVVRLLLKNGADPHISDNDGNTALFLAAGEGHELVVQLLLDCGVSPNLLNKLGEPPLLIAAKRGHNSVVQMLHKNVHPNASSNPTLLPGSTSRTGVLVPGLTA</sequence>
<dbReference type="InterPro" id="IPR056884">
    <property type="entry name" value="NPHP3-like_N"/>
</dbReference>
<feature type="domain" description="Nephrocystin 3-like N-terminal" evidence="4">
    <location>
        <begin position="141"/>
        <end position="311"/>
    </location>
</feature>
<evidence type="ECO:0000259" key="3">
    <source>
        <dbReference type="Pfam" id="PF22939"/>
    </source>
</evidence>
<feature type="domain" description="GPI inositol-deacylase winged helix" evidence="3">
    <location>
        <begin position="430"/>
        <end position="507"/>
    </location>
</feature>
<proteinExistence type="predicted"/>
<dbReference type="InterPro" id="IPR002110">
    <property type="entry name" value="Ankyrin_rpt"/>
</dbReference>
<evidence type="ECO:0008006" key="7">
    <source>
        <dbReference type="Google" id="ProtNLM"/>
    </source>
</evidence>
<reference evidence="5 6" key="1">
    <citation type="submission" date="2024-02" db="EMBL/GenBank/DDBJ databases">
        <title>Discinaceae phylogenomics.</title>
        <authorList>
            <person name="Dirks A.C."/>
            <person name="James T.Y."/>
        </authorList>
    </citation>
    <scope>NUCLEOTIDE SEQUENCE [LARGE SCALE GENOMIC DNA]</scope>
    <source>
        <strain evidence="5 6">ACD0624</strain>
    </source>
</reference>
<accession>A0ABR3G7F1</accession>
<gene>
    <name evidence="5" type="ORF">Q9L58_009254</name>
</gene>
<evidence type="ECO:0000313" key="6">
    <source>
        <dbReference type="Proteomes" id="UP001447188"/>
    </source>
</evidence>
<dbReference type="SUPFAM" id="SSF48403">
    <property type="entry name" value="Ankyrin repeat"/>
    <property type="match status" value="1"/>
</dbReference>
<dbReference type="Pfam" id="PF00023">
    <property type="entry name" value="Ank"/>
    <property type="match status" value="1"/>
</dbReference>
<keyword evidence="6" id="KW-1185">Reference proteome</keyword>
<dbReference type="InterPro" id="IPR036770">
    <property type="entry name" value="Ankyrin_rpt-contain_sf"/>
</dbReference>
<dbReference type="Pfam" id="PF24883">
    <property type="entry name" value="NPHP3_N"/>
    <property type="match status" value="1"/>
</dbReference>
<evidence type="ECO:0000256" key="2">
    <source>
        <dbReference type="PROSITE-ProRule" id="PRU00023"/>
    </source>
</evidence>
<dbReference type="Pfam" id="PF22939">
    <property type="entry name" value="WHD_GPIID"/>
    <property type="match status" value="1"/>
</dbReference>
<comment type="caution">
    <text evidence="5">The sequence shown here is derived from an EMBL/GenBank/DDBJ whole genome shotgun (WGS) entry which is preliminary data.</text>
</comment>
<evidence type="ECO:0000256" key="1">
    <source>
        <dbReference type="ARBA" id="ARBA00022737"/>
    </source>
</evidence>
<dbReference type="SMART" id="SM00248">
    <property type="entry name" value="ANK"/>
    <property type="match status" value="5"/>
</dbReference>
<dbReference type="Gene3D" id="1.25.40.20">
    <property type="entry name" value="Ankyrin repeat-containing domain"/>
    <property type="match status" value="2"/>
</dbReference>